<dbReference type="FunFam" id="3.30.300.30:FF:000007">
    <property type="entry name" value="4-coumarate--CoA ligase 2"/>
    <property type="match status" value="1"/>
</dbReference>
<dbReference type="PANTHER" id="PTHR24096:SF422">
    <property type="entry name" value="BCDNA.GH02901"/>
    <property type="match status" value="1"/>
</dbReference>
<feature type="domain" description="AMP-binding enzyme C-terminal" evidence="5">
    <location>
        <begin position="440"/>
        <end position="518"/>
    </location>
</feature>
<dbReference type="SUPFAM" id="SSF56801">
    <property type="entry name" value="Acetyl-CoA synthetase-like"/>
    <property type="match status" value="1"/>
</dbReference>
<proteinExistence type="evidence at transcript level"/>
<evidence type="ECO:0000256" key="3">
    <source>
        <dbReference type="ARBA" id="ARBA00023140"/>
    </source>
</evidence>
<comment type="similarity">
    <text evidence="2">Belongs to the ATP-dependent AMP-binding enzyme family.</text>
</comment>
<dbReference type="InterPro" id="IPR045851">
    <property type="entry name" value="AMP-bd_C_sf"/>
</dbReference>
<dbReference type="Gene3D" id="3.40.50.12780">
    <property type="entry name" value="N-terminal domain of ligase-like"/>
    <property type="match status" value="1"/>
</dbReference>
<feature type="domain" description="AMP-dependent synthetase/ligase" evidence="4">
    <location>
        <begin position="30"/>
        <end position="389"/>
    </location>
</feature>
<dbReference type="EMBL" id="GEFM01005910">
    <property type="protein sequence ID" value="JAP69886.1"/>
    <property type="molecule type" value="mRNA"/>
</dbReference>
<dbReference type="Pfam" id="PF13193">
    <property type="entry name" value="AMP-binding_C"/>
    <property type="match status" value="1"/>
</dbReference>
<evidence type="ECO:0000256" key="2">
    <source>
        <dbReference type="ARBA" id="ARBA00006432"/>
    </source>
</evidence>
<feature type="non-terminal residue" evidence="6">
    <location>
        <position position="1"/>
    </location>
</feature>
<dbReference type="PANTHER" id="PTHR24096">
    <property type="entry name" value="LONG-CHAIN-FATTY-ACID--COA LIGASE"/>
    <property type="match status" value="1"/>
</dbReference>
<dbReference type="InterPro" id="IPR000873">
    <property type="entry name" value="AMP-dep_synth/lig_dom"/>
</dbReference>
<dbReference type="GO" id="GO:0005777">
    <property type="term" value="C:peroxisome"/>
    <property type="evidence" value="ECO:0007669"/>
    <property type="project" value="UniProtKB-SubCell"/>
</dbReference>
<keyword evidence="3" id="KW-0576">Peroxisome</keyword>
<dbReference type="Pfam" id="PF00501">
    <property type="entry name" value="AMP-binding"/>
    <property type="match status" value="1"/>
</dbReference>
<evidence type="ECO:0000259" key="5">
    <source>
        <dbReference type="Pfam" id="PF13193"/>
    </source>
</evidence>
<evidence type="ECO:0000256" key="1">
    <source>
        <dbReference type="ARBA" id="ARBA00004275"/>
    </source>
</evidence>
<reference evidence="6" key="1">
    <citation type="submission" date="2016-02" db="EMBL/GenBank/DDBJ databases">
        <title>RNAseq analyses of the midgut from blood- or serum-fed Ixodes ricinus ticks.</title>
        <authorList>
            <person name="Perner J."/>
            <person name="Provaznik J."/>
            <person name="Schrenkova J."/>
            <person name="Urbanova V."/>
            <person name="Ribeiro J.M."/>
            <person name="Kopacek P."/>
        </authorList>
    </citation>
    <scope>NUCLEOTIDE SEQUENCE</scope>
    <source>
        <tissue evidence="6">Gut</tissue>
    </source>
</reference>
<evidence type="ECO:0000313" key="6">
    <source>
        <dbReference type="EMBL" id="JAP69886.1"/>
    </source>
</evidence>
<sequence>LQATIEDGVVFSPYPQVELHEGQSFYQYLAKQLEEFGDKPTLEADGVWLSAVELLSLLRRYAAGLQRHGVRPGDRVCVNLSNSVQAFVSSYAVCVAGAAVVLAKPVLTEREFLYQIDDSGSTFVITEYANAEKVLRIHEKKNFKAMFSLDDIPGFQSMSSFQSLEESDFEEPAIQEPRSHTLFYTYTSGTTGLPKGVEISHYAFIAALKLNCRCEVFTAKDTVLAWNPISHVSGLLFAATALVSGAKGIVSHGGIPADQFVNTINEFQITALCAFPTAFQKLVMELESMDVQMPSFKRLVMCGGQTTEALFERITRVFQLESMRNGYGLSEASGFTCITPPDAIKYQSIGQPLSNMQFKVVDRTTGEKLGPGKWGELVFRGPPVMTCYHNKPQATAEVLSSDGWISSGDLGYYDESGQFFIVERLKDMIKCMDQQVAPAEVENLLMGHEAVAEAAVVGIPHQDFGEAPTAFVVLKDGRRDSVSEDTLKDIVASQSATYKHLHGGVFFVDAIPKTDTGKFLRRKLRDQHVKQQL</sequence>
<name>A0A131XW35_IXORI</name>
<dbReference type="InterPro" id="IPR020845">
    <property type="entry name" value="AMP-binding_CS"/>
</dbReference>
<dbReference type="InterPro" id="IPR025110">
    <property type="entry name" value="AMP-bd_C"/>
</dbReference>
<evidence type="ECO:0000259" key="4">
    <source>
        <dbReference type="Pfam" id="PF00501"/>
    </source>
</evidence>
<dbReference type="Gene3D" id="3.30.300.30">
    <property type="match status" value="1"/>
</dbReference>
<dbReference type="GO" id="GO:0016405">
    <property type="term" value="F:CoA-ligase activity"/>
    <property type="evidence" value="ECO:0007669"/>
    <property type="project" value="TreeGrafter"/>
</dbReference>
<dbReference type="PROSITE" id="PS00455">
    <property type="entry name" value="AMP_BINDING"/>
    <property type="match status" value="1"/>
</dbReference>
<dbReference type="AlphaFoldDB" id="A0A131XW35"/>
<organism evidence="6">
    <name type="scientific">Ixodes ricinus</name>
    <name type="common">Common tick</name>
    <name type="synonym">Acarus ricinus</name>
    <dbReference type="NCBI Taxonomy" id="34613"/>
    <lineage>
        <taxon>Eukaryota</taxon>
        <taxon>Metazoa</taxon>
        <taxon>Ecdysozoa</taxon>
        <taxon>Arthropoda</taxon>
        <taxon>Chelicerata</taxon>
        <taxon>Arachnida</taxon>
        <taxon>Acari</taxon>
        <taxon>Parasitiformes</taxon>
        <taxon>Ixodida</taxon>
        <taxon>Ixodoidea</taxon>
        <taxon>Ixodidae</taxon>
        <taxon>Ixodinae</taxon>
        <taxon>Ixodes</taxon>
    </lineage>
</organism>
<protein>
    <submittedName>
        <fullName evidence="6">Putative acyl-coa synthetase</fullName>
    </submittedName>
</protein>
<dbReference type="InterPro" id="IPR042099">
    <property type="entry name" value="ANL_N_sf"/>
</dbReference>
<accession>A0A131XW35</accession>
<comment type="subcellular location">
    <subcellularLocation>
        <location evidence="1">Peroxisome</location>
    </subcellularLocation>
</comment>